<accession>D6XXF5</accession>
<dbReference type="HOGENOM" id="CLU_1150058_0_0_9"/>
<protein>
    <submittedName>
        <fullName evidence="2">Uncharacterized protein</fullName>
    </submittedName>
</protein>
<dbReference type="AlphaFoldDB" id="D6XXF5"/>
<organism evidence="2 3">
    <name type="scientific">Bacillus selenitireducens (strain ATCC 700615 / DSM 15326 / MLS10)</name>
    <dbReference type="NCBI Taxonomy" id="439292"/>
    <lineage>
        <taxon>Bacteria</taxon>
        <taxon>Bacillati</taxon>
        <taxon>Bacillota</taxon>
        <taxon>Bacilli</taxon>
        <taxon>Bacillales</taxon>
        <taxon>Bacillaceae</taxon>
        <taxon>Salisediminibacterium</taxon>
    </lineage>
</organism>
<feature type="transmembrane region" description="Helical" evidence="1">
    <location>
        <begin position="38"/>
        <end position="58"/>
    </location>
</feature>
<gene>
    <name evidence="2" type="ordered locus">Bsel_0474</name>
</gene>
<evidence type="ECO:0000313" key="2">
    <source>
        <dbReference type="EMBL" id="ADH98012.1"/>
    </source>
</evidence>
<dbReference type="STRING" id="439292.Bsel_0474"/>
<keyword evidence="3" id="KW-1185">Reference proteome</keyword>
<dbReference type="RefSeq" id="WP_013171441.1">
    <property type="nucleotide sequence ID" value="NC_014219.1"/>
</dbReference>
<name>D6XXF5_BACIE</name>
<keyword evidence="1" id="KW-0472">Membrane</keyword>
<dbReference type="EMBL" id="CP001791">
    <property type="protein sequence ID" value="ADH98012.1"/>
    <property type="molecule type" value="Genomic_DNA"/>
</dbReference>
<feature type="transmembrane region" description="Helical" evidence="1">
    <location>
        <begin position="6"/>
        <end position="26"/>
    </location>
</feature>
<keyword evidence="1" id="KW-0812">Transmembrane</keyword>
<evidence type="ECO:0000256" key="1">
    <source>
        <dbReference type="SAM" id="Phobius"/>
    </source>
</evidence>
<evidence type="ECO:0000313" key="3">
    <source>
        <dbReference type="Proteomes" id="UP000000271"/>
    </source>
</evidence>
<reference evidence="2" key="1">
    <citation type="submission" date="2009-10" db="EMBL/GenBank/DDBJ databases">
        <title>Complete sequence of Bacillus selenitireducens MLS10.</title>
        <authorList>
            <consortium name="US DOE Joint Genome Institute"/>
            <person name="Lucas S."/>
            <person name="Copeland A."/>
            <person name="Lapidus A."/>
            <person name="Glavina del Rio T."/>
            <person name="Dalin E."/>
            <person name="Tice H."/>
            <person name="Bruce D."/>
            <person name="Goodwin L."/>
            <person name="Pitluck S."/>
            <person name="Sims D."/>
            <person name="Brettin T."/>
            <person name="Detter J.C."/>
            <person name="Han C."/>
            <person name="Larimer F."/>
            <person name="Land M."/>
            <person name="Hauser L."/>
            <person name="Kyrpides N."/>
            <person name="Ovchinnikova G."/>
            <person name="Stolz J."/>
        </authorList>
    </citation>
    <scope>NUCLEOTIDE SEQUENCE [LARGE SCALE GENOMIC DNA]</scope>
    <source>
        <strain evidence="2">MLS10</strain>
    </source>
</reference>
<proteinExistence type="predicted"/>
<sequence>MSLVLFSLLNIGIMVVVFYVLYRVFFSRLQNRSQSLSFRAFGVYLALLLLAVPFVLIVDGDETEPMQEAEPGMLETVREDVMALIEAGDREGLMTDHRTEILTLSASEWPGGISATENLNGIHLIRDTDPAYGDDITVTFVYPHSEFNERVVTEELPEVGLEETDDGISLNFSDQELVFSFITPMITVEQFSDGEEGDHPFMSTSFTSSQSQPIVWIQSAEWLPVDGYFSETTRIERQEEE</sequence>
<dbReference type="OrthoDB" id="9846824at2"/>
<keyword evidence="1" id="KW-1133">Transmembrane helix</keyword>
<dbReference type="KEGG" id="bse:Bsel_0474"/>
<dbReference type="Proteomes" id="UP000000271">
    <property type="component" value="Chromosome"/>
</dbReference>